<dbReference type="InterPro" id="IPR041664">
    <property type="entry name" value="AAA_16"/>
</dbReference>
<organism evidence="4 5">
    <name type="scientific">Ramlibacter albus</name>
    <dbReference type="NCBI Taxonomy" id="2079448"/>
    <lineage>
        <taxon>Bacteria</taxon>
        <taxon>Pseudomonadati</taxon>
        <taxon>Pseudomonadota</taxon>
        <taxon>Betaproteobacteria</taxon>
        <taxon>Burkholderiales</taxon>
        <taxon>Comamonadaceae</taxon>
        <taxon>Ramlibacter</taxon>
    </lineage>
</organism>
<dbReference type="SMART" id="SM00044">
    <property type="entry name" value="CYCc"/>
    <property type="match status" value="1"/>
</dbReference>
<name>A0A923M3A7_9BURK</name>
<dbReference type="InterPro" id="IPR001054">
    <property type="entry name" value="A/G_cyclase"/>
</dbReference>
<dbReference type="InterPro" id="IPR011990">
    <property type="entry name" value="TPR-like_helical_dom_sf"/>
</dbReference>
<dbReference type="InterPro" id="IPR027417">
    <property type="entry name" value="P-loop_NTPase"/>
</dbReference>
<evidence type="ECO:0000259" key="3">
    <source>
        <dbReference type="PROSITE" id="PS50125"/>
    </source>
</evidence>
<dbReference type="SMART" id="SM00028">
    <property type="entry name" value="TPR"/>
    <property type="match status" value="4"/>
</dbReference>
<dbReference type="GO" id="GO:0035556">
    <property type="term" value="P:intracellular signal transduction"/>
    <property type="evidence" value="ECO:0007669"/>
    <property type="project" value="InterPro"/>
</dbReference>
<dbReference type="AlphaFoldDB" id="A0A923M3A7"/>
<dbReference type="InterPro" id="IPR029787">
    <property type="entry name" value="Nucleotide_cyclase"/>
</dbReference>
<sequence>MTVNPSGNKFCEQCGSQLQPACARCGHDVSPGARFCGNCGHAVGAAPPAAAESGPKWGELKQATVLFADIVSSTELISALDPEEAMARLRPAVLRMRHSVERFGGTVVRTLGDGVMALFGVPHALEGHALLACQAALHMQRAFAAEAGGLTVRVGLHSGQVASDPSDAEDGRGGGAHGLTIHLASRVIAQAEPGGICITEACRAAAGACETTPLGLHTLKGIRDAVVLHRLDGVAAQPAHRAGEVGGGSTFRGRDRELAQLHEALQAAAAGEASVIGIAGEPGSGKSRLCQEFAEACREQGIPLHEVRSQLYGHALPLQPILELFRVHFFGISATDDAAVARGRIAQRFAKLQPSAVDLEIVHDFFGVGSEGAVQALGPRARQVRLLALLKDLLRSEAALQRVILIEDLHWLDEGSEEFVSLLVEAVAGTRTLLLLNYRPSYRCRWLQLPHFRQLELHELGDAHMDALVAELLAPASRSPEVRRLICRRAGGNPFFAEELVRGLVDSRLLSAETGLPEGGLDAVERALPATLEAVVGARLDRVGEPEKSLLQMCAIIGKDIPLAVLERVASPLSAQIERGLDGLCRAGLILPQPADGGRRFAFRHPLIQEVAYGTQFKLRRGQVHADVGAAMEVYYAERIDEYAGLIAYHFEQAGENLQAARYNARAATWIANTSPAQSIKHWRKARALLEPLARTAEVDRLRATAGAKIALLGWREGMTLSEVKPLIDDALALANQGDDRLVPWLLTIEGRMLVASGGPADGYVDCVRKALLYIDVDRDEGRVAVAHAFLTQAYAWAGLLNEALAASEVALHKAPHVDAFDREFIGFSIEHWVQALRARVLARMGRFDEARACLERVVELEGDAHATPVPGMSTLGFIELAWSLQDAETARAHEPGLAAMMRRQDTPYMKTFAHGYRGMVDVLAGEHGSALASLRDALAHLRATGAAREFETEILALLAECCLRSGDPEAAHAAADEAVQLSRQRGTRIAECRARIARGAAARAMADGNPRAGDADFREAEALIARTGAKACADALQRARQWRANSVTSRSP</sequence>
<feature type="domain" description="Guanylate cyclase" evidence="3">
    <location>
        <begin position="64"/>
        <end position="188"/>
    </location>
</feature>
<dbReference type="Gene3D" id="3.30.70.1230">
    <property type="entry name" value="Nucleotide cyclase"/>
    <property type="match status" value="1"/>
</dbReference>
<evidence type="ECO:0000256" key="1">
    <source>
        <dbReference type="ARBA" id="ARBA00022741"/>
    </source>
</evidence>
<dbReference type="RefSeq" id="WP_187079831.1">
    <property type="nucleotide sequence ID" value="NZ_JACORU010000001.1"/>
</dbReference>
<dbReference type="PANTHER" id="PTHR16305:SF28">
    <property type="entry name" value="GUANYLATE CYCLASE DOMAIN-CONTAINING PROTEIN"/>
    <property type="match status" value="1"/>
</dbReference>
<comment type="caution">
    <text evidence="4">The sequence shown here is derived from an EMBL/GenBank/DDBJ whole genome shotgun (WGS) entry which is preliminary data.</text>
</comment>
<keyword evidence="1" id="KW-0547">Nucleotide-binding</keyword>
<keyword evidence="5" id="KW-1185">Reference proteome</keyword>
<evidence type="ECO:0000313" key="5">
    <source>
        <dbReference type="Proteomes" id="UP000596827"/>
    </source>
</evidence>
<dbReference type="PROSITE" id="PS50125">
    <property type="entry name" value="GUANYLATE_CYCLASE_2"/>
    <property type="match status" value="1"/>
</dbReference>
<dbReference type="InterPro" id="IPR019734">
    <property type="entry name" value="TPR_rpt"/>
</dbReference>
<dbReference type="GO" id="GO:0009190">
    <property type="term" value="P:cyclic nucleotide biosynthetic process"/>
    <property type="evidence" value="ECO:0007669"/>
    <property type="project" value="InterPro"/>
</dbReference>
<protein>
    <submittedName>
        <fullName evidence="4">AAA family ATPase</fullName>
    </submittedName>
</protein>
<dbReference type="Pfam" id="PF13191">
    <property type="entry name" value="AAA_16"/>
    <property type="match status" value="1"/>
</dbReference>
<dbReference type="Gene3D" id="3.40.50.300">
    <property type="entry name" value="P-loop containing nucleotide triphosphate hydrolases"/>
    <property type="match status" value="1"/>
</dbReference>
<accession>A0A923M3A7</accession>
<dbReference type="EMBL" id="JACORU010000001">
    <property type="protein sequence ID" value="MBC5763377.1"/>
    <property type="molecule type" value="Genomic_DNA"/>
</dbReference>
<dbReference type="Proteomes" id="UP000596827">
    <property type="component" value="Unassembled WGS sequence"/>
</dbReference>
<dbReference type="Pfam" id="PF12773">
    <property type="entry name" value="DZR"/>
    <property type="match status" value="1"/>
</dbReference>
<dbReference type="InterPro" id="IPR025874">
    <property type="entry name" value="DZR"/>
</dbReference>
<dbReference type="CDD" id="cd07302">
    <property type="entry name" value="CHD"/>
    <property type="match status" value="1"/>
</dbReference>
<dbReference type="Pfam" id="PF00211">
    <property type="entry name" value="Guanylate_cyc"/>
    <property type="match status" value="1"/>
</dbReference>
<dbReference type="GO" id="GO:0005524">
    <property type="term" value="F:ATP binding"/>
    <property type="evidence" value="ECO:0007669"/>
    <property type="project" value="UniProtKB-KW"/>
</dbReference>
<dbReference type="GO" id="GO:0005737">
    <property type="term" value="C:cytoplasm"/>
    <property type="evidence" value="ECO:0007669"/>
    <property type="project" value="TreeGrafter"/>
</dbReference>
<gene>
    <name evidence="4" type="ORF">H8R02_02860</name>
</gene>
<proteinExistence type="predicted"/>
<dbReference type="PANTHER" id="PTHR16305">
    <property type="entry name" value="TESTICULAR SOLUBLE ADENYLYL CYCLASE"/>
    <property type="match status" value="1"/>
</dbReference>
<dbReference type="SUPFAM" id="SSF55073">
    <property type="entry name" value="Nucleotide cyclase"/>
    <property type="match status" value="1"/>
</dbReference>
<dbReference type="GO" id="GO:0004016">
    <property type="term" value="F:adenylate cyclase activity"/>
    <property type="evidence" value="ECO:0007669"/>
    <property type="project" value="UniProtKB-ARBA"/>
</dbReference>
<dbReference type="SUPFAM" id="SSF52540">
    <property type="entry name" value="P-loop containing nucleoside triphosphate hydrolases"/>
    <property type="match status" value="1"/>
</dbReference>
<dbReference type="Gene3D" id="1.25.40.10">
    <property type="entry name" value="Tetratricopeptide repeat domain"/>
    <property type="match status" value="1"/>
</dbReference>
<keyword evidence="2" id="KW-0067">ATP-binding</keyword>
<evidence type="ECO:0000313" key="4">
    <source>
        <dbReference type="EMBL" id="MBC5763377.1"/>
    </source>
</evidence>
<dbReference type="SUPFAM" id="SSF48452">
    <property type="entry name" value="TPR-like"/>
    <property type="match status" value="1"/>
</dbReference>
<reference evidence="4" key="1">
    <citation type="submission" date="2020-08" db="EMBL/GenBank/DDBJ databases">
        <title>Ramlibacter sp. GTP1 16S ribosomal RNA gene genome sequencing and assembly.</title>
        <authorList>
            <person name="Kang M."/>
        </authorList>
    </citation>
    <scope>NUCLEOTIDE SEQUENCE</scope>
    <source>
        <strain evidence="4">GTP1</strain>
    </source>
</reference>
<evidence type="ECO:0000256" key="2">
    <source>
        <dbReference type="ARBA" id="ARBA00022840"/>
    </source>
</evidence>